<sequence>MQHRGRALVIDDDPRALAAAATALETLGFEVSTAADFAGGHAALERAPRLDLVLSDLKLDAQHSGWDLIRKALDGHPQTRAIAMSTQLPAADRIGEADRGRFARVDKPVSVDALAQALAGI</sequence>
<dbReference type="Gene3D" id="3.40.50.2300">
    <property type="match status" value="1"/>
</dbReference>
<dbReference type="PANTHER" id="PTHR44591">
    <property type="entry name" value="STRESS RESPONSE REGULATOR PROTEIN 1"/>
    <property type="match status" value="1"/>
</dbReference>
<accession>A0ABW2B9F3</accession>
<evidence type="ECO:0000256" key="2">
    <source>
        <dbReference type="PROSITE-ProRule" id="PRU00169"/>
    </source>
</evidence>
<evidence type="ECO:0000313" key="4">
    <source>
        <dbReference type="EMBL" id="MFC6761684.1"/>
    </source>
</evidence>
<dbReference type="PROSITE" id="PS50110">
    <property type="entry name" value="RESPONSE_REGULATORY"/>
    <property type="match status" value="1"/>
</dbReference>
<reference evidence="5" key="1">
    <citation type="journal article" date="2019" name="Int. J. Syst. Evol. Microbiol.">
        <title>The Global Catalogue of Microorganisms (GCM) 10K type strain sequencing project: providing services to taxonomists for standard genome sequencing and annotation.</title>
        <authorList>
            <consortium name="The Broad Institute Genomics Platform"/>
            <consortium name="The Broad Institute Genome Sequencing Center for Infectious Disease"/>
            <person name="Wu L."/>
            <person name="Ma J."/>
        </authorList>
    </citation>
    <scope>NUCLEOTIDE SEQUENCE [LARGE SCALE GENOMIC DNA]</scope>
    <source>
        <strain evidence="5">CCUG 66188</strain>
    </source>
</reference>
<dbReference type="EMBL" id="JBHSWG010000003">
    <property type="protein sequence ID" value="MFC6761684.1"/>
    <property type="molecule type" value="Genomic_DNA"/>
</dbReference>
<dbReference type="InterPro" id="IPR050595">
    <property type="entry name" value="Bact_response_regulator"/>
</dbReference>
<dbReference type="InterPro" id="IPR011006">
    <property type="entry name" value="CheY-like_superfamily"/>
</dbReference>
<gene>
    <name evidence="4" type="ORF">ACFQFQ_22970</name>
</gene>
<comment type="caution">
    <text evidence="4">The sequence shown here is derived from an EMBL/GenBank/DDBJ whole genome shotgun (WGS) entry which is preliminary data.</text>
</comment>
<dbReference type="PANTHER" id="PTHR44591:SF3">
    <property type="entry name" value="RESPONSE REGULATORY DOMAIN-CONTAINING PROTEIN"/>
    <property type="match status" value="1"/>
</dbReference>
<protein>
    <submittedName>
        <fullName evidence="4">Response regulator</fullName>
    </submittedName>
</protein>
<dbReference type="Pfam" id="PF00072">
    <property type="entry name" value="Response_reg"/>
    <property type="match status" value="1"/>
</dbReference>
<organism evidence="4 5">
    <name type="scientific">Sulfitobacter porphyrae</name>
    <dbReference type="NCBI Taxonomy" id="1246864"/>
    <lineage>
        <taxon>Bacteria</taxon>
        <taxon>Pseudomonadati</taxon>
        <taxon>Pseudomonadota</taxon>
        <taxon>Alphaproteobacteria</taxon>
        <taxon>Rhodobacterales</taxon>
        <taxon>Roseobacteraceae</taxon>
        <taxon>Sulfitobacter</taxon>
    </lineage>
</organism>
<feature type="modified residue" description="4-aspartylphosphate" evidence="2">
    <location>
        <position position="56"/>
    </location>
</feature>
<dbReference type="SUPFAM" id="SSF52172">
    <property type="entry name" value="CheY-like"/>
    <property type="match status" value="1"/>
</dbReference>
<dbReference type="Proteomes" id="UP001596353">
    <property type="component" value="Unassembled WGS sequence"/>
</dbReference>
<keyword evidence="5" id="KW-1185">Reference proteome</keyword>
<evidence type="ECO:0000313" key="5">
    <source>
        <dbReference type="Proteomes" id="UP001596353"/>
    </source>
</evidence>
<dbReference type="SMART" id="SM00448">
    <property type="entry name" value="REC"/>
    <property type="match status" value="1"/>
</dbReference>
<dbReference type="InterPro" id="IPR001789">
    <property type="entry name" value="Sig_transdc_resp-reg_receiver"/>
</dbReference>
<evidence type="ECO:0000259" key="3">
    <source>
        <dbReference type="PROSITE" id="PS50110"/>
    </source>
</evidence>
<evidence type="ECO:0000256" key="1">
    <source>
        <dbReference type="ARBA" id="ARBA00022553"/>
    </source>
</evidence>
<name>A0ABW2B9F3_9RHOB</name>
<feature type="domain" description="Response regulatory" evidence="3">
    <location>
        <begin position="6"/>
        <end position="121"/>
    </location>
</feature>
<proteinExistence type="predicted"/>
<keyword evidence="1 2" id="KW-0597">Phosphoprotein</keyword>